<accession>A0AAV2NXP4</accession>
<organism evidence="11 12">
    <name type="scientific">Lasius platythorax</name>
    <dbReference type="NCBI Taxonomy" id="488582"/>
    <lineage>
        <taxon>Eukaryota</taxon>
        <taxon>Metazoa</taxon>
        <taxon>Ecdysozoa</taxon>
        <taxon>Arthropoda</taxon>
        <taxon>Hexapoda</taxon>
        <taxon>Insecta</taxon>
        <taxon>Pterygota</taxon>
        <taxon>Neoptera</taxon>
        <taxon>Endopterygota</taxon>
        <taxon>Hymenoptera</taxon>
        <taxon>Apocrita</taxon>
        <taxon>Aculeata</taxon>
        <taxon>Formicoidea</taxon>
        <taxon>Formicidae</taxon>
        <taxon>Formicinae</taxon>
        <taxon>Lasius</taxon>
        <taxon>Lasius</taxon>
    </lineage>
</organism>
<evidence type="ECO:0000256" key="8">
    <source>
        <dbReference type="ARBA" id="ARBA00023136"/>
    </source>
</evidence>
<evidence type="ECO:0000256" key="4">
    <source>
        <dbReference type="ARBA" id="ARBA00022692"/>
    </source>
</evidence>
<evidence type="ECO:0000313" key="12">
    <source>
        <dbReference type="Proteomes" id="UP001497644"/>
    </source>
</evidence>
<comment type="subcellular location">
    <subcellularLocation>
        <location evidence="1">Membrane</location>
        <topology evidence="1">Multi-pass membrane protein</topology>
    </subcellularLocation>
</comment>
<dbReference type="GO" id="GO:0019367">
    <property type="term" value="P:fatty acid elongation, saturated fatty acid"/>
    <property type="evidence" value="ECO:0007669"/>
    <property type="project" value="TreeGrafter"/>
</dbReference>
<keyword evidence="5 10" id="KW-0276">Fatty acid metabolism</keyword>
<evidence type="ECO:0000313" key="11">
    <source>
        <dbReference type="EMBL" id="CAL1684496.1"/>
    </source>
</evidence>
<keyword evidence="12" id="KW-1185">Reference proteome</keyword>
<dbReference type="EMBL" id="OZ034828">
    <property type="protein sequence ID" value="CAL1684496.1"/>
    <property type="molecule type" value="Genomic_DNA"/>
</dbReference>
<evidence type="ECO:0000256" key="3">
    <source>
        <dbReference type="ARBA" id="ARBA00022679"/>
    </source>
</evidence>
<proteinExistence type="inferred from homology"/>
<dbReference type="Proteomes" id="UP001497644">
    <property type="component" value="Chromosome 5"/>
</dbReference>
<keyword evidence="3 10" id="KW-0808">Transferase</keyword>
<dbReference type="InterPro" id="IPR002076">
    <property type="entry name" value="ELO_fam"/>
</dbReference>
<feature type="transmembrane region" description="Helical" evidence="10">
    <location>
        <begin position="173"/>
        <end position="190"/>
    </location>
</feature>
<evidence type="ECO:0000256" key="5">
    <source>
        <dbReference type="ARBA" id="ARBA00022832"/>
    </source>
</evidence>
<dbReference type="EC" id="2.3.1.199" evidence="10"/>
<dbReference type="GO" id="GO:0034625">
    <property type="term" value="P:fatty acid elongation, monounsaturated fatty acid"/>
    <property type="evidence" value="ECO:0007669"/>
    <property type="project" value="TreeGrafter"/>
</dbReference>
<comment type="catalytic activity">
    <reaction evidence="10">
        <text>a very-long-chain acyl-CoA + malonyl-CoA + H(+) = a very-long-chain 3-oxoacyl-CoA + CO2 + CoA</text>
        <dbReference type="Rhea" id="RHEA:32727"/>
        <dbReference type="ChEBI" id="CHEBI:15378"/>
        <dbReference type="ChEBI" id="CHEBI:16526"/>
        <dbReference type="ChEBI" id="CHEBI:57287"/>
        <dbReference type="ChEBI" id="CHEBI:57384"/>
        <dbReference type="ChEBI" id="CHEBI:90725"/>
        <dbReference type="ChEBI" id="CHEBI:90736"/>
        <dbReference type="EC" id="2.3.1.199"/>
    </reaction>
</comment>
<keyword evidence="8 10" id="KW-0472">Membrane</keyword>
<keyword evidence="9 10" id="KW-0275">Fatty acid biosynthesis</keyword>
<dbReference type="PANTHER" id="PTHR11157">
    <property type="entry name" value="FATTY ACID ACYL TRANSFERASE-RELATED"/>
    <property type="match status" value="1"/>
</dbReference>
<dbReference type="Pfam" id="PF01151">
    <property type="entry name" value="ELO"/>
    <property type="match status" value="1"/>
</dbReference>
<feature type="transmembrane region" description="Helical" evidence="10">
    <location>
        <begin position="29"/>
        <end position="49"/>
    </location>
</feature>
<keyword evidence="6 10" id="KW-1133">Transmembrane helix</keyword>
<sequence length="263" mass="31027">MDLLQQVQLSWTKQLDQRVTDLPLIKSSYQVPLIIFAYLYFVLVCGPRFMKNRPPYSLKTFIKLYNIIQIVGNAWLIYDNIDAGLFSNSKLTCPLVLDYSYNYTAMRLIKCSWYYFLLKILDYVETGIFVLRKKNNQVSGLHLYHHVSTLLLAWVGVRYFAVAPVILNGMINSFIHVIMYTYYFLAAWGSDVQKAIAPMKQWITKAQMVQFIFLMLYISQNFLPGCKVTADWKVILFIGNLMINFYLFYDFYRKTYNKPKRKT</sequence>
<evidence type="ECO:0000256" key="1">
    <source>
        <dbReference type="ARBA" id="ARBA00004141"/>
    </source>
</evidence>
<evidence type="ECO:0000256" key="7">
    <source>
        <dbReference type="ARBA" id="ARBA00023098"/>
    </source>
</evidence>
<comment type="similarity">
    <text evidence="10">Belongs to the ELO family.</text>
</comment>
<keyword evidence="4 10" id="KW-0812">Transmembrane</keyword>
<name>A0AAV2NXP4_9HYME</name>
<reference evidence="11" key="1">
    <citation type="submission" date="2024-04" db="EMBL/GenBank/DDBJ databases">
        <authorList>
            <consortium name="Molecular Ecology Group"/>
        </authorList>
    </citation>
    <scope>NUCLEOTIDE SEQUENCE</scope>
</reference>
<dbReference type="GO" id="GO:0034626">
    <property type="term" value="P:fatty acid elongation, polyunsaturated fatty acid"/>
    <property type="evidence" value="ECO:0007669"/>
    <property type="project" value="TreeGrafter"/>
</dbReference>
<dbReference type="AlphaFoldDB" id="A0AAV2NXP4"/>
<protein>
    <recommendedName>
        <fullName evidence="10">Elongation of very long chain fatty acids protein</fullName>
        <ecNumber evidence="10">2.3.1.199</ecNumber>
    </recommendedName>
    <alternativeName>
        <fullName evidence="10">Very-long-chain 3-oxoacyl-CoA synthase</fullName>
    </alternativeName>
</protein>
<evidence type="ECO:0000256" key="9">
    <source>
        <dbReference type="ARBA" id="ARBA00023160"/>
    </source>
</evidence>
<gene>
    <name evidence="11" type="ORF">LPLAT_LOCUS10108</name>
</gene>
<dbReference type="PANTHER" id="PTHR11157:SF164">
    <property type="entry name" value="ELONGATION OF VERY LONG CHAIN FATTY ACIDS PROTEIN"/>
    <property type="match status" value="1"/>
</dbReference>
<feature type="transmembrane region" description="Helical" evidence="10">
    <location>
        <begin position="143"/>
        <end position="167"/>
    </location>
</feature>
<dbReference type="GO" id="GO:0042761">
    <property type="term" value="P:very long-chain fatty acid biosynthetic process"/>
    <property type="evidence" value="ECO:0007669"/>
    <property type="project" value="TreeGrafter"/>
</dbReference>
<keyword evidence="2 10" id="KW-0444">Lipid biosynthesis</keyword>
<dbReference type="GO" id="GO:0030148">
    <property type="term" value="P:sphingolipid biosynthetic process"/>
    <property type="evidence" value="ECO:0007669"/>
    <property type="project" value="TreeGrafter"/>
</dbReference>
<dbReference type="GO" id="GO:0005789">
    <property type="term" value="C:endoplasmic reticulum membrane"/>
    <property type="evidence" value="ECO:0007669"/>
    <property type="project" value="TreeGrafter"/>
</dbReference>
<evidence type="ECO:0000256" key="6">
    <source>
        <dbReference type="ARBA" id="ARBA00022989"/>
    </source>
</evidence>
<feature type="transmembrane region" description="Helical" evidence="10">
    <location>
        <begin position="232"/>
        <end position="252"/>
    </location>
</feature>
<feature type="transmembrane region" description="Helical" evidence="10">
    <location>
        <begin position="202"/>
        <end position="220"/>
    </location>
</feature>
<keyword evidence="7 10" id="KW-0443">Lipid metabolism</keyword>
<evidence type="ECO:0000256" key="10">
    <source>
        <dbReference type="RuleBase" id="RU361115"/>
    </source>
</evidence>
<evidence type="ECO:0000256" key="2">
    <source>
        <dbReference type="ARBA" id="ARBA00022516"/>
    </source>
</evidence>
<dbReference type="GO" id="GO:0009922">
    <property type="term" value="F:fatty acid elongase activity"/>
    <property type="evidence" value="ECO:0007669"/>
    <property type="project" value="UniProtKB-EC"/>
</dbReference>